<dbReference type="EMBL" id="JAVDTF010000002">
    <property type="protein sequence ID" value="MDR6783774.1"/>
    <property type="molecule type" value="Genomic_DNA"/>
</dbReference>
<keyword evidence="2" id="KW-1185">Reference proteome</keyword>
<comment type="caution">
    <text evidence="1">The sequence shown here is derived from an EMBL/GenBank/DDBJ whole genome shotgun (WGS) entry which is preliminary data.</text>
</comment>
<dbReference type="Proteomes" id="UP001246858">
    <property type="component" value="Unassembled WGS sequence"/>
</dbReference>
<evidence type="ECO:0000313" key="2">
    <source>
        <dbReference type="Proteomes" id="UP001246858"/>
    </source>
</evidence>
<reference evidence="1" key="1">
    <citation type="submission" date="2023-07" db="EMBL/GenBank/DDBJ databases">
        <title>Sorghum-associated microbial communities from plants grown in Nebraska, USA.</title>
        <authorList>
            <person name="Schachtman D."/>
        </authorList>
    </citation>
    <scope>NUCLEOTIDE SEQUENCE</scope>
    <source>
        <strain evidence="1">2697</strain>
    </source>
</reference>
<proteinExistence type="predicted"/>
<gene>
    <name evidence="1" type="ORF">J2X78_002339</name>
</gene>
<accession>A0ACC6KWQ6</accession>
<evidence type="ECO:0000313" key="1">
    <source>
        <dbReference type="EMBL" id="MDR6783774.1"/>
    </source>
</evidence>
<organism evidence="1 2">
    <name type="scientific">Pedobacter africanus</name>
    <dbReference type="NCBI Taxonomy" id="151894"/>
    <lineage>
        <taxon>Bacteria</taxon>
        <taxon>Pseudomonadati</taxon>
        <taxon>Bacteroidota</taxon>
        <taxon>Sphingobacteriia</taxon>
        <taxon>Sphingobacteriales</taxon>
        <taxon>Sphingobacteriaceae</taxon>
        <taxon>Pedobacter</taxon>
    </lineage>
</organism>
<sequence length="68" mass="7999">MEQEIDYESLFQMAKLETENLQRQVDHWELKAGMLRQLVEQQERLAAEVEVKVELLRSGAIDLKKLSL</sequence>
<name>A0ACC6KWQ6_9SPHI</name>
<protein>
    <submittedName>
        <fullName evidence="1">Uncharacterized protein</fullName>
    </submittedName>
</protein>